<dbReference type="PANTHER" id="PTHR46671">
    <property type="entry name" value="PROTEIN CBG11221"/>
    <property type="match status" value="1"/>
</dbReference>
<evidence type="ECO:0000313" key="1">
    <source>
        <dbReference type="EMBL" id="PIC45000.1"/>
    </source>
</evidence>
<accession>A0A2G5UZS4</accession>
<keyword evidence="2" id="KW-1185">Reference proteome</keyword>
<name>A0A2G5UZS4_9PELO</name>
<reference evidence="2" key="1">
    <citation type="submission" date="2017-10" db="EMBL/GenBank/DDBJ databases">
        <title>Rapid genome shrinkage in a self-fertile nematode reveals novel sperm competition proteins.</title>
        <authorList>
            <person name="Yin D."/>
            <person name="Schwarz E.M."/>
            <person name="Thomas C.G."/>
            <person name="Felde R.L."/>
            <person name="Korf I.F."/>
            <person name="Cutter A.D."/>
            <person name="Schartner C.M."/>
            <person name="Ralston E.J."/>
            <person name="Meyer B.J."/>
            <person name="Haag E.S."/>
        </authorList>
    </citation>
    <scope>NUCLEOTIDE SEQUENCE [LARGE SCALE GENOMIC DNA]</scope>
    <source>
        <strain evidence="2">JU1422</strain>
    </source>
</reference>
<dbReference type="EMBL" id="PDUG01000002">
    <property type="protein sequence ID" value="PIC45000.1"/>
    <property type="molecule type" value="Genomic_DNA"/>
</dbReference>
<comment type="caution">
    <text evidence="1">The sequence shown here is derived from an EMBL/GenBank/DDBJ whole genome shotgun (WGS) entry which is preliminary data.</text>
</comment>
<organism evidence="1 2">
    <name type="scientific">Caenorhabditis nigoni</name>
    <dbReference type="NCBI Taxonomy" id="1611254"/>
    <lineage>
        <taxon>Eukaryota</taxon>
        <taxon>Metazoa</taxon>
        <taxon>Ecdysozoa</taxon>
        <taxon>Nematoda</taxon>
        <taxon>Chromadorea</taxon>
        <taxon>Rhabditida</taxon>
        <taxon>Rhabditina</taxon>
        <taxon>Rhabditomorpha</taxon>
        <taxon>Rhabditoidea</taxon>
        <taxon>Rhabditidae</taxon>
        <taxon>Peloderinae</taxon>
        <taxon>Caenorhabditis</taxon>
    </lineage>
</organism>
<gene>
    <name evidence="1" type="primary">Cni-T14B4.9</name>
    <name evidence="1" type="synonym">Cnig_chr_II.g5173</name>
    <name evidence="1" type="ORF">B9Z55_005173</name>
</gene>
<sequence length="89" mass="10746">MGIEELPVIAQMPNIMFNKMMPMFDYAIVECTAELLYNRTFLGQDDHPLEEDYYENMINVHYHKHHMEPDYVLNCTPGYEIWRSRKYPL</sequence>
<dbReference type="AlphaFoldDB" id="A0A2G5UZS4"/>
<proteinExistence type="predicted"/>
<dbReference type="OrthoDB" id="2019572at2759"/>
<protein>
    <submittedName>
        <fullName evidence="1">Uncharacterized protein</fullName>
    </submittedName>
</protein>
<dbReference type="Proteomes" id="UP000230233">
    <property type="component" value="Chromosome II"/>
</dbReference>
<evidence type="ECO:0000313" key="2">
    <source>
        <dbReference type="Proteomes" id="UP000230233"/>
    </source>
</evidence>
<dbReference type="PANTHER" id="PTHR46671:SF7">
    <property type="entry name" value="CORE-2_I-BRANCHING ENZYME"/>
    <property type="match status" value="1"/>
</dbReference>